<reference evidence="3 4" key="1">
    <citation type="submission" date="2023-07" db="EMBL/GenBank/DDBJ databases">
        <title>Sequencing the genomes of 1000 actinobacteria strains.</title>
        <authorList>
            <person name="Klenk H.-P."/>
        </authorList>
    </citation>
    <scope>NUCLEOTIDE SEQUENCE [LARGE SCALE GENOMIC DNA]</scope>
    <source>
        <strain evidence="3 4">DSM 19515</strain>
    </source>
</reference>
<protein>
    <recommendedName>
        <fullName evidence="5">Protein kinase domain-containing protein</fullName>
    </recommendedName>
</protein>
<keyword evidence="2" id="KW-0812">Transmembrane</keyword>
<evidence type="ECO:0000313" key="3">
    <source>
        <dbReference type="EMBL" id="MDP9831363.1"/>
    </source>
</evidence>
<accession>A0ABT9PF80</accession>
<feature type="transmembrane region" description="Helical" evidence="2">
    <location>
        <begin position="448"/>
        <end position="465"/>
    </location>
</feature>
<feature type="compositionally biased region" description="Low complexity" evidence="1">
    <location>
        <begin position="384"/>
        <end position="395"/>
    </location>
</feature>
<evidence type="ECO:0000313" key="4">
    <source>
        <dbReference type="Proteomes" id="UP001230145"/>
    </source>
</evidence>
<comment type="caution">
    <text evidence="3">The sequence shown here is derived from an EMBL/GenBank/DDBJ whole genome shotgun (WGS) entry which is preliminary data.</text>
</comment>
<feature type="region of interest" description="Disordered" evidence="1">
    <location>
        <begin position="525"/>
        <end position="545"/>
    </location>
</feature>
<proteinExistence type="predicted"/>
<evidence type="ECO:0000256" key="1">
    <source>
        <dbReference type="SAM" id="MobiDB-lite"/>
    </source>
</evidence>
<evidence type="ECO:0000256" key="2">
    <source>
        <dbReference type="SAM" id="Phobius"/>
    </source>
</evidence>
<dbReference type="InterPro" id="IPR011009">
    <property type="entry name" value="Kinase-like_dom_sf"/>
</dbReference>
<keyword evidence="2" id="KW-0472">Membrane</keyword>
<feature type="region of interest" description="Disordered" evidence="1">
    <location>
        <begin position="273"/>
        <end position="317"/>
    </location>
</feature>
<sequence length="658" mass="68423">MNTYAQAGQRIVDRFDLLYPYEYQPSDHASVWVARDVVLSRHVRAIVVDPDSARAQATIDAAHRASLVADPHLVSIVQVDAEDLAIITEIPPGKPLAQHLIGTPLPPEQVAAIMGETSSAIAAAARRGVRHLHCTADTIFLTQEGDVIVDGLGVYGALAGADTSKDRADLDRDEARGLTVLCASLLLGRGFPEPAKHDAVIAEALLLDLPPVLDSLLSRESQGQGAASPADLTRALVPWKEIDVATLPAPAAAPEAGETLATDVAPVGEATEEIPATGEAEATNDDPAAGEARADGSGGVAAPANEEQARQPAETTAEAAHVVDEVLGLNGEGKLSSPVEWPGLPTQPDEPKAGPKRVSVLDSAITETERITRTSMSDQGADSAPATEPVAAAEPPTEPLDKPAHTDLAGLMPAAAKPAADAATSAAAKPTLAEYERERKKKLDVSKVVLPLFMIGVVFFGWLGLRTLTAPVSEVTLMDPDTNLAATNEATPTPKPTEAEPTPTPKPTAAPAIATAALVSPDAGLLRGTDPATQDNPSSVPLAVDGNAETSWKSWTYTSPDMSPMSGIGLYVELKQEATITEVTLDTAGNSGGNIQIRDTVKEAPSAGKVLAEGPVDGSTTFTLSEPLTATSFIIWITELPKNSSGEPQIIVSEIHVK</sequence>
<evidence type="ECO:0008006" key="5">
    <source>
        <dbReference type="Google" id="ProtNLM"/>
    </source>
</evidence>
<feature type="region of interest" description="Disordered" evidence="1">
    <location>
        <begin position="331"/>
        <end position="405"/>
    </location>
</feature>
<keyword evidence="4" id="KW-1185">Reference proteome</keyword>
<organism evidence="3 4">
    <name type="scientific">Trueperella abortisuis</name>
    <dbReference type="NCBI Taxonomy" id="445930"/>
    <lineage>
        <taxon>Bacteria</taxon>
        <taxon>Bacillati</taxon>
        <taxon>Actinomycetota</taxon>
        <taxon>Actinomycetes</taxon>
        <taxon>Actinomycetales</taxon>
        <taxon>Actinomycetaceae</taxon>
        <taxon>Trueperella</taxon>
    </lineage>
</organism>
<gene>
    <name evidence="3" type="ORF">J2S45_000042</name>
</gene>
<name>A0ABT9PF80_9ACTO</name>
<dbReference type="Gene3D" id="1.10.510.10">
    <property type="entry name" value="Transferase(Phosphotransferase) domain 1"/>
    <property type="match status" value="1"/>
</dbReference>
<dbReference type="SUPFAM" id="SSF56112">
    <property type="entry name" value="Protein kinase-like (PK-like)"/>
    <property type="match status" value="1"/>
</dbReference>
<keyword evidence="2" id="KW-1133">Transmembrane helix</keyword>
<feature type="region of interest" description="Disordered" evidence="1">
    <location>
        <begin position="481"/>
        <end position="509"/>
    </location>
</feature>
<dbReference type="RefSeq" id="WP_307634132.1">
    <property type="nucleotide sequence ID" value="NZ_JAUSQL010000001.1"/>
</dbReference>
<dbReference type="Proteomes" id="UP001230145">
    <property type="component" value="Unassembled WGS sequence"/>
</dbReference>
<dbReference type="EMBL" id="JAUSQL010000001">
    <property type="protein sequence ID" value="MDP9831363.1"/>
    <property type="molecule type" value="Genomic_DNA"/>
</dbReference>